<evidence type="ECO:0000313" key="3">
    <source>
        <dbReference type="Proteomes" id="UP000230233"/>
    </source>
</evidence>
<accession>A0A2G5UCG2</accession>
<sequence length="354" mass="40975">MHFPILRTPFIVQSEIISLLKPNQIVTVSFCSRIVNRLLKGHYQRMKPMEWKLVMADTDSLPHVSIETEYKSKDDKTMIVIAAEDFSELNKSTPIPNKGYATTFATEYPVIYFKDRVMAVQWVVVYVTDLFNLDVYELAIDTNGFWAIDWLNNRQGKMLVRFAWYGNEALDYVLRNARASEYYTLSGNVSDNYRFDGILGPANYLSISSNGHWVTLDNLINFDFASIYVRRCRLSVPDLYAFIGHWLSGGSPRLTFLSLVFENQLDFEQLDLEHFEDELEVVERDVVGEFRLSDGENIQFDEGYSIQRSDGVKAVIEFGEVAFVLMVCIGENVYDRDNYLKRNSDQQFVLHQNV</sequence>
<feature type="domain" description="Sdz-33 F-box" evidence="1">
    <location>
        <begin position="203"/>
        <end position="259"/>
    </location>
</feature>
<evidence type="ECO:0000313" key="2">
    <source>
        <dbReference type="EMBL" id="PIC36946.1"/>
    </source>
</evidence>
<protein>
    <recommendedName>
        <fullName evidence="1">Sdz-33 F-box domain-containing protein</fullName>
    </recommendedName>
</protein>
<dbReference type="EMBL" id="PDUG01000004">
    <property type="protein sequence ID" value="PIC36946.1"/>
    <property type="molecule type" value="Genomic_DNA"/>
</dbReference>
<proteinExistence type="predicted"/>
<gene>
    <name evidence="2" type="primary">Cnig_chr_IV.g15757</name>
    <name evidence="2" type="ORF">B9Z55_015757</name>
</gene>
<name>A0A2G5UCG2_9PELO</name>
<dbReference type="Proteomes" id="UP000230233">
    <property type="component" value="Chromosome IV"/>
</dbReference>
<organism evidence="2 3">
    <name type="scientific">Caenorhabditis nigoni</name>
    <dbReference type="NCBI Taxonomy" id="1611254"/>
    <lineage>
        <taxon>Eukaryota</taxon>
        <taxon>Metazoa</taxon>
        <taxon>Ecdysozoa</taxon>
        <taxon>Nematoda</taxon>
        <taxon>Chromadorea</taxon>
        <taxon>Rhabditida</taxon>
        <taxon>Rhabditina</taxon>
        <taxon>Rhabditomorpha</taxon>
        <taxon>Rhabditoidea</taxon>
        <taxon>Rhabditidae</taxon>
        <taxon>Peloderinae</taxon>
        <taxon>Caenorhabditis</taxon>
    </lineage>
</organism>
<dbReference type="InterPro" id="IPR012885">
    <property type="entry name" value="F-box_Sdz-33"/>
</dbReference>
<dbReference type="Pfam" id="PF07735">
    <property type="entry name" value="FBA_2"/>
    <property type="match status" value="1"/>
</dbReference>
<dbReference type="PANTHER" id="PTHR21503">
    <property type="entry name" value="F-BOX-CONTAINING HYPOTHETICAL PROTEIN C.ELEGANS"/>
    <property type="match status" value="1"/>
</dbReference>
<evidence type="ECO:0000259" key="1">
    <source>
        <dbReference type="Pfam" id="PF07735"/>
    </source>
</evidence>
<keyword evidence="3" id="KW-1185">Reference proteome</keyword>
<dbReference type="PANTHER" id="PTHR21503:SF8">
    <property type="entry name" value="F-BOX ASSOCIATED DOMAIN-CONTAINING PROTEIN-RELATED"/>
    <property type="match status" value="1"/>
</dbReference>
<dbReference type="AlphaFoldDB" id="A0A2G5UCG2"/>
<comment type="caution">
    <text evidence="2">The sequence shown here is derived from an EMBL/GenBank/DDBJ whole genome shotgun (WGS) entry which is preliminary data.</text>
</comment>
<reference evidence="3" key="1">
    <citation type="submission" date="2017-10" db="EMBL/GenBank/DDBJ databases">
        <title>Rapid genome shrinkage in a self-fertile nematode reveals novel sperm competition proteins.</title>
        <authorList>
            <person name="Yin D."/>
            <person name="Schwarz E.M."/>
            <person name="Thomas C.G."/>
            <person name="Felde R.L."/>
            <person name="Korf I.F."/>
            <person name="Cutter A.D."/>
            <person name="Schartner C.M."/>
            <person name="Ralston E.J."/>
            <person name="Meyer B.J."/>
            <person name="Haag E.S."/>
        </authorList>
    </citation>
    <scope>NUCLEOTIDE SEQUENCE [LARGE SCALE GENOMIC DNA]</scope>
    <source>
        <strain evidence="3">JU1422</strain>
    </source>
</reference>